<evidence type="ECO:0000313" key="5">
    <source>
        <dbReference type="EMBL" id="CAG9335830.1"/>
    </source>
</evidence>
<evidence type="ECO:0000313" key="6">
    <source>
        <dbReference type="Proteomes" id="UP001162131"/>
    </source>
</evidence>
<dbReference type="GO" id="GO:0005509">
    <property type="term" value="F:calcium ion binding"/>
    <property type="evidence" value="ECO:0007669"/>
    <property type="project" value="InterPro"/>
</dbReference>
<evidence type="ECO:0000256" key="2">
    <source>
        <dbReference type="SAM" id="Coils"/>
    </source>
</evidence>
<dbReference type="InterPro" id="IPR002048">
    <property type="entry name" value="EF_hand_dom"/>
</dbReference>
<accession>A0AAU9K8D5</accession>
<dbReference type="SMART" id="SM00054">
    <property type="entry name" value="EFh"/>
    <property type="match status" value="2"/>
</dbReference>
<evidence type="ECO:0000259" key="4">
    <source>
        <dbReference type="PROSITE" id="PS50222"/>
    </source>
</evidence>
<dbReference type="InterPro" id="IPR011992">
    <property type="entry name" value="EF-hand-dom_pair"/>
</dbReference>
<protein>
    <recommendedName>
        <fullName evidence="4">EF-hand domain-containing protein</fullName>
    </recommendedName>
</protein>
<name>A0AAU9K8D5_9CILI</name>
<reference evidence="5" key="1">
    <citation type="submission" date="2021-09" db="EMBL/GenBank/DDBJ databases">
        <authorList>
            <consortium name="AG Swart"/>
            <person name="Singh M."/>
            <person name="Singh A."/>
            <person name="Seah K."/>
            <person name="Emmerich C."/>
        </authorList>
    </citation>
    <scope>NUCLEOTIDE SEQUENCE</scope>
    <source>
        <strain evidence="5">ATCC30299</strain>
    </source>
</reference>
<sequence>MASNFQLWKSNSYPSHSIKGFQSMPIFRKFTEAKQHYEHSPSIQVVFSTLRNCDMYQWFDFTSQTGEKFSHDKDSDTYFYENWHYKDDSYVVSKTWLKETYEWGIVVIYSNDQEHHTHWDISTEKHKEVVKPRTRLAEPKFTSTGIEDFSEKFWGKEKIADSESETDFHRKSPDIGQVPIHQLEIEKAKLLNLLNDLYKQQKALIESSTNTIKSIRALSSSLLQEANKLTSDLNSLIDPDFDQPISLTSKITELVSLGNVFEDIKKRAYKEISESETIEEIRSGSPSQGSIPTISKISGITRQPTKKSVRAKTKILDGSSNDVDPIDLLRAFKQRKENDIERLLFLAELAGDDHVNDSKMIIESAWDDLPETTKNLDTIFKQLISYLSENQVSAKIHELIEIISNKSRHHQDDDLSSYAVRIILRLQKAVEILTEMKWHNADKHILKCNEDYRRLGDLPNDYIIHLGDKYSKLILRLLESRINRPIKEVFREIDEEIKITTTKRAGVTTQAVSYSRTEKTVISGSNSGGILDLMVEEQSDLVPLLESFTKYFGTEQQISTEKDLRINAQTILRKDQGSIDQYSGFRRSQFSLFKALNNQLFMFFQMIEQIDREKASAVQEALGMAEIIVKQSIELRMEYERFKEREFKLKREEITNIRQIVIRIFERISLEKEIYDAIINRKPTDNHEAEMIEILKSIEEKQYKFLKCSYETLETMAKHFHPKKLLGVSELKENLACPNGKKISELVKSISLGFKLSKDLEDEKQLIASSTPLKAIIVELIKWIIEETWLDDTEVEAISSVLLRFCGTVSEKAEADSLIKDRSFDLVADAQGIFDTFSMIMINLQRVKDIKHRQSRFHHMLIQKINGFFIKIEESYELAEEMIERAIRETDLSILIEDSKQSKDEIENFVRAIECNREEHEVKLSGAIQRFVFVLERWKRLEDIRREIRDRYSSIISRLRVEIQSKRSEIIDIKSSISKEKQRYETTIEMLKKNFEEKACLIEILQQSLQEKESLLIEYKNKFSTFEITITNIKEILESKEKELKRIKIEYREQSEKIAIFESENEKLKSEIKLKIRSIEIKEETIRDYEKQFETFKETIRKKISKIVRLKYELDVSVSEIREKKVEIERLLITIKFHEKEISDLKIQITIYEKMIERLKLKIEFLRRTGYEEMAVIIEETYKEVTELELQLEECWRYKEFYFEVSQIRDLQIQEIKEKIIYIGYLEQKIKVLSAYQSELVIKIERLEEYQKEVIILRRDMEINQKTIGFLREEKIRAEIFAQEIIAKSETRISEISSEMVIIKAHYEKLLLKYQFHLKEKLVSVIFAGFSKYSFFFSRWKSYLSIKIRVEEIIDIDTIIPDYIDDRLKRYYDIAIRIMKEESRLAIESSFLAHSLKVAGVLDEPPISTLYVFRFLENFMDRKHEHDFKELNSNYRPVSIAECLVDYIKRTSGIPNLAMSRLAAILSTLKKLHKEGNLYATFYLRLLQYFHPDPVPYHLSIYIARARLDFHPLVEKLRSSRMSVDAAQKTSGKTAYEMAAVGGYASMSDVMDLIYDQFRDDKSSGMRALELLRPDMSNDDDFVAYKILHKMARLGKSPQAIFDMLDRNHNGTIDPNEFLRGTQQELDLWISNKELDALWRVLDPEGTKTISQSSFMAKVNMKNLMEWDRHDEWIVSKARYLNTLIDVFKSRQRYDTALLHSELESSGISSLDMNEFKNVIRKYDSSISEERMAEFWVKVSSGKSKIEVSDFDKLVINHGLGTHGIGVFETKGLKDAQPPRKSEFQIECENLAKKAERKGYNYQFGEEDMKKEDEEFEEWAKQKDRSRSSSRSHSQSSSRKHSHKRHSRKSSSSSSDRGE</sequence>
<dbReference type="EMBL" id="CAJZBQ010000063">
    <property type="protein sequence ID" value="CAG9335830.1"/>
    <property type="molecule type" value="Genomic_DNA"/>
</dbReference>
<comment type="caution">
    <text evidence="5">The sequence shown here is derived from an EMBL/GenBank/DDBJ whole genome shotgun (WGS) entry which is preliminary data.</text>
</comment>
<keyword evidence="1" id="KW-0106">Calcium</keyword>
<organism evidence="5 6">
    <name type="scientific">Blepharisma stoltei</name>
    <dbReference type="NCBI Taxonomy" id="1481888"/>
    <lineage>
        <taxon>Eukaryota</taxon>
        <taxon>Sar</taxon>
        <taxon>Alveolata</taxon>
        <taxon>Ciliophora</taxon>
        <taxon>Postciliodesmatophora</taxon>
        <taxon>Heterotrichea</taxon>
        <taxon>Heterotrichida</taxon>
        <taxon>Blepharismidae</taxon>
        <taxon>Blepharisma</taxon>
    </lineage>
</organism>
<feature type="compositionally biased region" description="Basic and acidic residues" evidence="3">
    <location>
        <begin position="1813"/>
        <end position="1827"/>
    </location>
</feature>
<evidence type="ECO:0000256" key="3">
    <source>
        <dbReference type="SAM" id="MobiDB-lite"/>
    </source>
</evidence>
<feature type="region of interest" description="Disordered" evidence="3">
    <location>
        <begin position="1813"/>
        <end position="1859"/>
    </location>
</feature>
<evidence type="ECO:0000256" key="1">
    <source>
        <dbReference type="ARBA" id="ARBA00022837"/>
    </source>
</evidence>
<feature type="compositionally biased region" description="Basic residues" evidence="3">
    <location>
        <begin position="1838"/>
        <end position="1849"/>
    </location>
</feature>
<feature type="compositionally biased region" description="Low complexity" evidence="3">
    <location>
        <begin position="1850"/>
        <end position="1859"/>
    </location>
</feature>
<dbReference type="InterPro" id="IPR018247">
    <property type="entry name" value="EF_Hand_1_Ca_BS"/>
</dbReference>
<feature type="coiled-coil region" evidence="2">
    <location>
        <begin position="974"/>
        <end position="1169"/>
    </location>
</feature>
<feature type="coiled-coil region" evidence="2">
    <location>
        <begin position="1233"/>
        <end position="1267"/>
    </location>
</feature>
<feature type="domain" description="EF-hand" evidence="4">
    <location>
        <begin position="1599"/>
        <end position="1628"/>
    </location>
</feature>
<gene>
    <name evidence="5" type="ORF">BSTOLATCC_MIC65150</name>
</gene>
<proteinExistence type="predicted"/>
<dbReference type="SUPFAM" id="SSF47473">
    <property type="entry name" value="EF-hand"/>
    <property type="match status" value="1"/>
</dbReference>
<dbReference type="Proteomes" id="UP001162131">
    <property type="component" value="Unassembled WGS sequence"/>
</dbReference>
<keyword evidence="2" id="KW-0175">Coiled coil</keyword>
<dbReference type="PROSITE" id="PS50222">
    <property type="entry name" value="EF_HAND_2"/>
    <property type="match status" value="1"/>
</dbReference>
<dbReference type="PROSITE" id="PS00018">
    <property type="entry name" value="EF_HAND_1"/>
    <property type="match status" value="1"/>
</dbReference>
<keyword evidence="6" id="KW-1185">Reference proteome</keyword>
<dbReference type="Gene3D" id="1.10.238.10">
    <property type="entry name" value="EF-hand"/>
    <property type="match status" value="1"/>
</dbReference>